<proteinExistence type="predicted"/>
<dbReference type="PANTHER" id="PTHR13255:SF0">
    <property type="entry name" value="ATAXIN-10"/>
    <property type="match status" value="1"/>
</dbReference>
<evidence type="ECO:0008006" key="5">
    <source>
        <dbReference type="Google" id="ProtNLM"/>
    </source>
</evidence>
<organism evidence="2 3">
    <name type="scientific">Phytophthora kernoviae</name>
    <dbReference type="NCBI Taxonomy" id="325452"/>
    <lineage>
        <taxon>Eukaryota</taxon>
        <taxon>Sar</taxon>
        <taxon>Stramenopiles</taxon>
        <taxon>Oomycota</taxon>
        <taxon>Peronosporomycetes</taxon>
        <taxon>Peronosporales</taxon>
        <taxon>Peronosporaceae</taxon>
        <taxon>Phytophthora</taxon>
    </lineage>
</organism>
<evidence type="ECO:0000313" key="2">
    <source>
        <dbReference type="EMBL" id="RLN63921.1"/>
    </source>
</evidence>
<dbReference type="PANTHER" id="PTHR13255">
    <property type="entry name" value="ATAXIN-10"/>
    <property type="match status" value="1"/>
</dbReference>
<name>A0A3F2RV23_9STRA</name>
<dbReference type="AlphaFoldDB" id="A0A3F2RV23"/>
<dbReference type="InterPro" id="IPR051374">
    <property type="entry name" value="Ataxin-10/CTR86_families"/>
</dbReference>
<sequence>MDFEAMAAACRDASFRESLSSTPVWSQAASTAVGCTQQLQRLIHTANTSDQSDADVLDDDGLGYTFQVDRKNPTAASLQEDFAPPKPVVEDAIQAAERVRTATSVFRYLRNACASNTDNQDACRGAGLIKLAHDVVVQCCFWVDVEDEDLTGLIVLLAQVVLQFCVNCVTSNAKNQAAAWELFFPDDFQKILVECQLQRKIVAFVVALVLNCVNSSSTLATDVEEVATRRVDLVCARNLVITILHRCMVKPAKSSESDLTSPHIDDENPAFEWIYVRDVGGFCFQASF</sequence>
<evidence type="ECO:0000313" key="1">
    <source>
        <dbReference type="EMBL" id="RLN44647.1"/>
    </source>
</evidence>
<dbReference type="OrthoDB" id="379794at2759"/>
<evidence type="ECO:0000313" key="4">
    <source>
        <dbReference type="Proteomes" id="UP000284657"/>
    </source>
</evidence>
<protein>
    <recommendedName>
        <fullName evidence="5">Ataxin-10 domain-containing protein</fullName>
    </recommendedName>
</protein>
<dbReference type="EMBL" id="MBAD02002774">
    <property type="protein sequence ID" value="RLN44647.1"/>
    <property type="molecule type" value="Genomic_DNA"/>
</dbReference>
<dbReference type="GO" id="GO:0005829">
    <property type="term" value="C:cytosol"/>
    <property type="evidence" value="ECO:0007669"/>
    <property type="project" value="TreeGrafter"/>
</dbReference>
<accession>A0A3F2RV23</accession>
<dbReference type="EMBL" id="MBDO02000084">
    <property type="protein sequence ID" value="RLN63921.1"/>
    <property type="molecule type" value="Genomic_DNA"/>
</dbReference>
<comment type="caution">
    <text evidence="2">The sequence shown here is derived from an EMBL/GenBank/DDBJ whole genome shotgun (WGS) entry which is preliminary data.</text>
</comment>
<reference evidence="3 4" key="1">
    <citation type="submission" date="2018-07" db="EMBL/GenBank/DDBJ databases">
        <title>Genome sequencing of oomycete isolates from Chile give support for New Zealand origin for Phytophthora kernoviae and make available the first Nothophytophthora sp. genome.</title>
        <authorList>
            <person name="Studholme D.J."/>
            <person name="Sanfuentes E."/>
            <person name="Panda P."/>
            <person name="Hill R."/>
            <person name="Sambles C."/>
            <person name="Grant M."/>
            <person name="Williams N.M."/>
            <person name="Mcdougal R.L."/>
        </authorList>
    </citation>
    <scope>NUCLEOTIDE SEQUENCE [LARGE SCALE GENOMIC DNA]</scope>
    <source>
        <strain evidence="2">Chile6</strain>
        <strain evidence="1">Chile7</strain>
    </source>
</reference>
<gene>
    <name evidence="1" type="ORF">BBJ29_001167</name>
    <name evidence="2" type="ORF">BBP00_00003773</name>
</gene>
<dbReference type="Proteomes" id="UP000284657">
    <property type="component" value="Unassembled WGS sequence"/>
</dbReference>
<evidence type="ECO:0000313" key="3">
    <source>
        <dbReference type="Proteomes" id="UP000277300"/>
    </source>
</evidence>
<dbReference type="Proteomes" id="UP000277300">
    <property type="component" value="Unassembled WGS sequence"/>
</dbReference>